<dbReference type="InterPro" id="IPR003593">
    <property type="entry name" value="AAA+_ATPase"/>
</dbReference>
<gene>
    <name evidence="12" type="ORF">B277_06083</name>
</gene>
<dbReference type="GO" id="GO:0005886">
    <property type="term" value="C:plasma membrane"/>
    <property type="evidence" value="ECO:0007669"/>
    <property type="project" value="UniProtKB-SubCell"/>
</dbReference>
<dbReference type="GO" id="GO:0046677">
    <property type="term" value="P:response to antibiotic"/>
    <property type="evidence" value="ECO:0007669"/>
    <property type="project" value="UniProtKB-KW"/>
</dbReference>
<protein>
    <submittedName>
        <fullName evidence="12">Putative ABC transporter ATP-binding protein</fullName>
    </submittedName>
</protein>
<dbReference type="GO" id="GO:0005524">
    <property type="term" value="F:ATP binding"/>
    <property type="evidence" value="ECO:0007669"/>
    <property type="project" value="UniProtKB-KW"/>
</dbReference>
<sequence>MEDEFGESYAHTLARGHVVQALGDRTVTAALDEGESPRRVWEALCDDLDIPPHRRLGIDREPMPVRPRSRTSGRSDAYSMTWPTPSSPGRSGTVKVSKEPMRAIVATGVAPIFRAGTLAPVNDVLLSASGLTKTFGDFTAVDGIDIEVRRGESFGFLGPNGAGKSSTMKMVAATSPPTGGELRIFGLDPVTDGAAVRARLGNCPQQDNLDEEITVEENLHVYGRYFGLPRKVIRERTDELLDFAQLTERRKDKVEPLSGGMKRRLTIARSLVNNPEILLLDEPTTGLDPQARHVLWDRLFRLKRQGVTLIITTHYMDEAEQLCDRLVVMDHGRIVAEGSPRSLIETHSTREVLELRLPVEDHLGAAGLVEGVGERVEALPDRLLVYTDHGDGALEAVHARGLQPVSAIVRRASLEDVFLHLTGRTLVD</sequence>
<keyword evidence="3" id="KW-0813">Transport</keyword>
<evidence type="ECO:0000256" key="8">
    <source>
        <dbReference type="ARBA" id="ARBA00023136"/>
    </source>
</evidence>
<evidence type="ECO:0000256" key="3">
    <source>
        <dbReference type="ARBA" id="ARBA00022448"/>
    </source>
</evidence>
<dbReference type="InterPro" id="IPR027417">
    <property type="entry name" value="P-loop_NTPase"/>
</dbReference>
<dbReference type="FunFam" id="3.40.50.300:FF:000589">
    <property type="entry name" value="ABC transporter, ATP-binding subunit"/>
    <property type="match status" value="1"/>
</dbReference>
<dbReference type="Gene3D" id="3.40.50.300">
    <property type="entry name" value="P-loop containing nucleotide triphosphate hydrolases"/>
    <property type="match status" value="1"/>
</dbReference>
<reference evidence="12 13" key="1">
    <citation type="journal article" date="2012" name="J. Bacteriol.">
        <title>Genome Sequence of Janibacter hoylei MTCC8307, Isolated from the Stratospheric Air.</title>
        <authorList>
            <person name="Pawar S.P."/>
            <person name="Dhotre D.P."/>
            <person name="Shetty S.A."/>
            <person name="Chowdhury S.P."/>
            <person name="Chaudhari B.L."/>
            <person name="Shouche Y.S."/>
        </authorList>
    </citation>
    <scope>NUCLEOTIDE SEQUENCE [LARGE SCALE GENOMIC DNA]</scope>
    <source>
        <strain evidence="12 13">PVAS-1</strain>
    </source>
</reference>
<evidence type="ECO:0000256" key="2">
    <source>
        <dbReference type="ARBA" id="ARBA00005417"/>
    </source>
</evidence>
<keyword evidence="7" id="KW-1278">Translocase</keyword>
<dbReference type="PANTHER" id="PTHR42711:SF5">
    <property type="entry name" value="ABC TRANSPORTER ATP-BINDING PROTEIN NATA"/>
    <property type="match status" value="1"/>
</dbReference>
<dbReference type="eggNOG" id="COG1131">
    <property type="taxonomic scope" value="Bacteria"/>
</dbReference>
<name>K1DZD0_9MICO</name>
<evidence type="ECO:0000259" key="11">
    <source>
        <dbReference type="PROSITE" id="PS50893"/>
    </source>
</evidence>
<dbReference type="Pfam" id="PF11248">
    <property type="entry name" value="DUF3046"/>
    <property type="match status" value="1"/>
</dbReference>
<dbReference type="PROSITE" id="PS00211">
    <property type="entry name" value="ABC_TRANSPORTER_1"/>
    <property type="match status" value="1"/>
</dbReference>
<dbReference type="PROSITE" id="PS50893">
    <property type="entry name" value="ABC_TRANSPORTER_2"/>
    <property type="match status" value="1"/>
</dbReference>
<evidence type="ECO:0000256" key="10">
    <source>
        <dbReference type="SAM" id="MobiDB-lite"/>
    </source>
</evidence>
<dbReference type="Pfam" id="PF00005">
    <property type="entry name" value="ABC_tran"/>
    <property type="match status" value="1"/>
</dbReference>
<dbReference type="PANTHER" id="PTHR42711">
    <property type="entry name" value="ABC TRANSPORTER ATP-BINDING PROTEIN"/>
    <property type="match status" value="1"/>
</dbReference>
<keyword evidence="4" id="KW-1003">Cell membrane</keyword>
<evidence type="ECO:0000256" key="6">
    <source>
        <dbReference type="ARBA" id="ARBA00022840"/>
    </source>
</evidence>
<evidence type="ECO:0000256" key="7">
    <source>
        <dbReference type="ARBA" id="ARBA00022967"/>
    </source>
</evidence>
<evidence type="ECO:0000313" key="13">
    <source>
        <dbReference type="Proteomes" id="UP000004474"/>
    </source>
</evidence>
<proteinExistence type="inferred from homology"/>
<dbReference type="Proteomes" id="UP000004474">
    <property type="component" value="Unassembled WGS sequence"/>
</dbReference>
<dbReference type="AlphaFoldDB" id="K1DZD0"/>
<dbReference type="SMART" id="SM00382">
    <property type="entry name" value="AAA"/>
    <property type="match status" value="1"/>
</dbReference>
<dbReference type="EMBL" id="ALWX01000022">
    <property type="protein sequence ID" value="EKA61709.1"/>
    <property type="molecule type" value="Genomic_DNA"/>
</dbReference>
<comment type="subcellular location">
    <subcellularLocation>
        <location evidence="1">Cell membrane</location>
        <topology evidence="1">Peripheral membrane protein</topology>
    </subcellularLocation>
</comment>
<dbReference type="GO" id="GO:0016887">
    <property type="term" value="F:ATP hydrolysis activity"/>
    <property type="evidence" value="ECO:0007669"/>
    <property type="project" value="InterPro"/>
</dbReference>
<evidence type="ECO:0000256" key="4">
    <source>
        <dbReference type="ARBA" id="ARBA00022475"/>
    </source>
</evidence>
<evidence type="ECO:0000256" key="1">
    <source>
        <dbReference type="ARBA" id="ARBA00004202"/>
    </source>
</evidence>
<dbReference type="InterPro" id="IPR003439">
    <property type="entry name" value="ABC_transporter-like_ATP-bd"/>
</dbReference>
<organism evidence="12 13">
    <name type="scientific">Janibacter hoylei PVAS-1</name>
    <dbReference type="NCBI Taxonomy" id="1210046"/>
    <lineage>
        <taxon>Bacteria</taxon>
        <taxon>Bacillati</taxon>
        <taxon>Actinomycetota</taxon>
        <taxon>Actinomycetes</taxon>
        <taxon>Micrococcales</taxon>
        <taxon>Intrasporangiaceae</taxon>
        <taxon>Janibacter</taxon>
    </lineage>
</organism>
<feature type="compositionally biased region" description="Polar residues" evidence="10">
    <location>
        <begin position="81"/>
        <end position="90"/>
    </location>
</feature>
<evidence type="ECO:0000256" key="9">
    <source>
        <dbReference type="ARBA" id="ARBA00023251"/>
    </source>
</evidence>
<keyword evidence="5" id="KW-0547">Nucleotide-binding</keyword>
<dbReference type="InterPro" id="IPR050763">
    <property type="entry name" value="ABC_transporter_ATP-binding"/>
</dbReference>
<keyword evidence="6 12" id="KW-0067">ATP-binding</keyword>
<dbReference type="STRING" id="1210046.B277_06083"/>
<evidence type="ECO:0000256" key="5">
    <source>
        <dbReference type="ARBA" id="ARBA00022741"/>
    </source>
</evidence>
<dbReference type="SUPFAM" id="SSF52540">
    <property type="entry name" value="P-loop containing nucleoside triphosphate hydrolases"/>
    <property type="match status" value="1"/>
</dbReference>
<feature type="region of interest" description="Disordered" evidence="10">
    <location>
        <begin position="55"/>
        <end position="95"/>
    </location>
</feature>
<feature type="domain" description="ABC transporter" evidence="11">
    <location>
        <begin position="126"/>
        <end position="356"/>
    </location>
</feature>
<evidence type="ECO:0000313" key="12">
    <source>
        <dbReference type="EMBL" id="EKA61709.1"/>
    </source>
</evidence>
<keyword evidence="8" id="KW-0472">Membrane</keyword>
<comment type="caution">
    <text evidence="12">The sequence shown here is derived from an EMBL/GenBank/DDBJ whole genome shotgun (WGS) entry which is preliminary data.</text>
</comment>
<dbReference type="InterPro" id="IPR017871">
    <property type="entry name" value="ABC_transporter-like_CS"/>
</dbReference>
<accession>K1DZD0</accession>
<dbReference type="InterPro" id="IPR021408">
    <property type="entry name" value="DUF3046"/>
</dbReference>
<keyword evidence="9" id="KW-0046">Antibiotic resistance</keyword>
<dbReference type="PATRIC" id="fig|1210046.3.peg.1178"/>
<comment type="similarity">
    <text evidence="2">Belongs to the ABC transporter superfamily.</text>
</comment>